<evidence type="ECO:0000313" key="2">
    <source>
        <dbReference type="Proteomes" id="UP001589890"/>
    </source>
</evidence>
<sequence length="121" mass="13388">MNPSSILTAVLDRWKAGVDAHEPKAVAAVFTQDAIFQGLRPYSIGPAGVAPYYASQPLGMKADYDLLESRELADNLVLGYFKVAFSFIDRPTVEVFLTILARRNNTSDWQIAHYQVSKLPA</sequence>
<comment type="caution">
    <text evidence="1">The sequence shown here is derived from an EMBL/GenBank/DDBJ whole genome shotgun (WGS) entry which is preliminary data.</text>
</comment>
<organism evidence="1 2">
    <name type="scientific">Kribbella deserti</name>
    <dbReference type="NCBI Taxonomy" id="1926257"/>
    <lineage>
        <taxon>Bacteria</taxon>
        <taxon>Bacillati</taxon>
        <taxon>Actinomycetota</taxon>
        <taxon>Actinomycetes</taxon>
        <taxon>Propionibacteriales</taxon>
        <taxon>Kribbellaceae</taxon>
        <taxon>Kribbella</taxon>
    </lineage>
</organism>
<keyword evidence="2" id="KW-1185">Reference proteome</keyword>
<evidence type="ECO:0008006" key="3">
    <source>
        <dbReference type="Google" id="ProtNLM"/>
    </source>
</evidence>
<protein>
    <recommendedName>
        <fullName evidence="3">SnoaL-like domain-containing protein</fullName>
    </recommendedName>
</protein>
<dbReference type="SUPFAM" id="SSF54427">
    <property type="entry name" value="NTF2-like"/>
    <property type="match status" value="1"/>
</dbReference>
<evidence type="ECO:0000313" key="1">
    <source>
        <dbReference type="EMBL" id="MFC0626328.1"/>
    </source>
</evidence>
<proteinExistence type="predicted"/>
<dbReference type="Gene3D" id="3.10.450.50">
    <property type="match status" value="1"/>
</dbReference>
<name>A0ABV6QQ78_9ACTN</name>
<accession>A0ABV6QQ78</accession>
<dbReference type="RefSeq" id="WP_380049661.1">
    <property type="nucleotide sequence ID" value="NZ_JBHLTC010000023.1"/>
</dbReference>
<gene>
    <name evidence="1" type="ORF">ACFFGN_19775</name>
</gene>
<dbReference type="InterPro" id="IPR032710">
    <property type="entry name" value="NTF2-like_dom_sf"/>
</dbReference>
<reference evidence="1 2" key="1">
    <citation type="submission" date="2024-09" db="EMBL/GenBank/DDBJ databases">
        <authorList>
            <person name="Sun Q."/>
            <person name="Mori K."/>
        </authorList>
    </citation>
    <scope>NUCLEOTIDE SEQUENCE [LARGE SCALE GENOMIC DNA]</scope>
    <source>
        <strain evidence="1 2">CGMCC 1.15906</strain>
    </source>
</reference>
<dbReference type="EMBL" id="JBHLTC010000023">
    <property type="protein sequence ID" value="MFC0626328.1"/>
    <property type="molecule type" value="Genomic_DNA"/>
</dbReference>
<dbReference type="Proteomes" id="UP001589890">
    <property type="component" value="Unassembled WGS sequence"/>
</dbReference>